<reference evidence="2" key="1">
    <citation type="submission" date="2011-02" db="EMBL/GenBank/DDBJ databases">
        <title>The complete genome of Planctomyces brasiliensis DSM 5305.</title>
        <authorList>
            <person name="Lucas S."/>
            <person name="Copeland A."/>
            <person name="Lapidus A."/>
            <person name="Bruce D."/>
            <person name="Goodwin L."/>
            <person name="Pitluck S."/>
            <person name="Kyrpides N."/>
            <person name="Mavromatis K."/>
            <person name="Pagani I."/>
            <person name="Ivanova N."/>
            <person name="Ovchinnikova G."/>
            <person name="Lu M."/>
            <person name="Detter J.C."/>
            <person name="Han C."/>
            <person name="Land M."/>
            <person name="Hauser L."/>
            <person name="Markowitz V."/>
            <person name="Cheng J.-F."/>
            <person name="Hugenholtz P."/>
            <person name="Woyke T."/>
            <person name="Wu D."/>
            <person name="Tindall B."/>
            <person name="Pomrenke H.G."/>
            <person name="Brambilla E."/>
            <person name="Klenk H.-P."/>
            <person name="Eisen J.A."/>
        </authorList>
    </citation>
    <scope>NUCLEOTIDE SEQUENCE [LARGE SCALE GENOMIC DNA]</scope>
    <source>
        <strain evidence="2">ATCC 49424 / DSM 5305 / JCM 21570 / NBRC 103401 / IFAM 1448</strain>
    </source>
</reference>
<evidence type="ECO:0000313" key="2">
    <source>
        <dbReference type="Proteomes" id="UP000006860"/>
    </source>
</evidence>
<protein>
    <submittedName>
        <fullName evidence="1">Uncharacterized protein</fullName>
    </submittedName>
</protein>
<dbReference type="Proteomes" id="UP000006860">
    <property type="component" value="Chromosome"/>
</dbReference>
<dbReference type="AlphaFoldDB" id="F0SQ68"/>
<dbReference type="KEGG" id="pbs:Plabr_3648"/>
<dbReference type="HOGENOM" id="CLU_2556182_0_0_0"/>
<dbReference type="STRING" id="756272.Plabr_3648"/>
<gene>
    <name evidence="1" type="ordered locus">Plabr_3648</name>
</gene>
<name>F0SQ68_RUBBR</name>
<organism evidence="1 2">
    <name type="scientific">Rubinisphaera brasiliensis (strain ATCC 49424 / DSM 5305 / JCM 21570 / IAM 15109 / NBRC 103401 / IFAM 1448)</name>
    <name type="common">Planctomyces brasiliensis</name>
    <dbReference type="NCBI Taxonomy" id="756272"/>
    <lineage>
        <taxon>Bacteria</taxon>
        <taxon>Pseudomonadati</taxon>
        <taxon>Planctomycetota</taxon>
        <taxon>Planctomycetia</taxon>
        <taxon>Planctomycetales</taxon>
        <taxon>Planctomycetaceae</taxon>
        <taxon>Rubinisphaera</taxon>
    </lineage>
</organism>
<dbReference type="EMBL" id="CP002546">
    <property type="protein sequence ID" value="ADY61245.1"/>
    <property type="molecule type" value="Genomic_DNA"/>
</dbReference>
<dbReference type="RefSeq" id="WP_013629964.1">
    <property type="nucleotide sequence ID" value="NC_015174.1"/>
</dbReference>
<keyword evidence="2" id="KW-1185">Reference proteome</keyword>
<proteinExistence type="predicted"/>
<evidence type="ECO:0000313" key="1">
    <source>
        <dbReference type="EMBL" id="ADY61245.1"/>
    </source>
</evidence>
<sequence length="82" mass="9457">MNVLDATMQMRECHEKLISIIEPQRDQIFQMNAAKPQTVEDVPKHQWDLLLICLQIVSAELSIRAGSKLLEDGKREFDAHIQ</sequence>
<accession>F0SQ68</accession>